<reference evidence="9" key="1">
    <citation type="journal article" date="2019" name="Int. J. Syst. Evol. Microbiol.">
        <title>The Global Catalogue of Microorganisms (GCM) 10K type strain sequencing project: providing services to taxonomists for standard genome sequencing and annotation.</title>
        <authorList>
            <consortium name="The Broad Institute Genomics Platform"/>
            <consortium name="The Broad Institute Genome Sequencing Center for Infectious Disease"/>
            <person name="Wu L."/>
            <person name="Ma J."/>
        </authorList>
    </citation>
    <scope>NUCLEOTIDE SEQUENCE [LARGE SCALE GENOMIC DNA]</scope>
    <source>
        <strain evidence="9">JCM 16929</strain>
    </source>
</reference>
<dbReference type="InterPro" id="IPR029060">
    <property type="entry name" value="PIN-like_dom_sf"/>
</dbReference>
<keyword evidence="6" id="KW-0800">Toxin</keyword>
<sequence length="139" mass="14980">MILIDTSAWVDYLRGDATPATAAVRRLVSDTPDDLVMTEPVAMELLAGARDDVTLARMERLTTGLPGLRVAADLDFRSAAALYRGARRAGETVRSMVDCLIAAIAARHGALVVHKDQDFEALGRLGLIDERSYRLGQAG</sequence>
<organism evidence="8 9">
    <name type="scientific">Microlunatus ginsengisoli</name>
    <dbReference type="NCBI Taxonomy" id="363863"/>
    <lineage>
        <taxon>Bacteria</taxon>
        <taxon>Bacillati</taxon>
        <taxon>Actinomycetota</taxon>
        <taxon>Actinomycetes</taxon>
        <taxon>Propionibacteriales</taxon>
        <taxon>Propionibacteriaceae</taxon>
        <taxon>Microlunatus</taxon>
    </lineage>
</organism>
<dbReference type="Gene3D" id="3.40.50.1010">
    <property type="entry name" value="5'-nuclease"/>
    <property type="match status" value="1"/>
</dbReference>
<keyword evidence="9" id="KW-1185">Reference proteome</keyword>
<keyword evidence="3 6" id="KW-0479">Metal-binding</keyword>
<dbReference type="HAMAP" id="MF_00265">
    <property type="entry name" value="VapC_Nob1"/>
    <property type="match status" value="1"/>
</dbReference>
<accession>A0ABP7ANC7</accession>
<evidence type="ECO:0000256" key="6">
    <source>
        <dbReference type="HAMAP-Rule" id="MF_00265"/>
    </source>
</evidence>
<dbReference type="InterPro" id="IPR002716">
    <property type="entry name" value="PIN_dom"/>
</dbReference>
<comment type="caution">
    <text evidence="8">The sequence shown here is derived from an EMBL/GenBank/DDBJ whole genome shotgun (WGS) entry which is preliminary data.</text>
</comment>
<evidence type="ECO:0000259" key="7">
    <source>
        <dbReference type="Pfam" id="PF01850"/>
    </source>
</evidence>
<comment type="function">
    <text evidence="6">Toxic component of a toxin-antitoxin (TA) system. An RNase.</text>
</comment>
<dbReference type="CDD" id="cd18756">
    <property type="entry name" value="PIN_MtVapC15-VapC11-like"/>
    <property type="match status" value="1"/>
</dbReference>
<dbReference type="PANTHER" id="PTHR42740">
    <property type="entry name" value="RIBONUCLEASE VAPC3"/>
    <property type="match status" value="1"/>
</dbReference>
<feature type="binding site" evidence="6">
    <location>
        <position position="98"/>
    </location>
    <ligand>
        <name>Mg(2+)</name>
        <dbReference type="ChEBI" id="CHEBI:18420"/>
    </ligand>
</feature>
<dbReference type="InterPro" id="IPR022907">
    <property type="entry name" value="VapC_family"/>
</dbReference>
<evidence type="ECO:0000256" key="5">
    <source>
        <dbReference type="ARBA" id="ARBA00022842"/>
    </source>
</evidence>
<evidence type="ECO:0000256" key="2">
    <source>
        <dbReference type="ARBA" id="ARBA00022722"/>
    </source>
</evidence>
<dbReference type="Pfam" id="PF01850">
    <property type="entry name" value="PIN"/>
    <property type="match status" value="1"/>
</dbReference>
<dbReference type="EC" id="3.1.-.-" evidence="6"/>
<gene>
    <name evidence="8" type="primary">vapc11</name>
    <name evidence="6" type="synonym">vapC</name>
    <name evidence="8" type="ORF">GCM10022236_43350</name>
</gene>
<evidence type="ECO:0000313" key="8">
    <source>
        <dbReference type="EMBL" id="GAA3636046.1"/>
    </source>
</evidence>
<dbReference type="RefSeq" id="WP_344808504.1">
    <property type="nucleotide sequence ID" value="NZ_BAABAB010000039.1"/>
</dbReference>
<keyword evidence="2 6" id="KW-0540">Nuclease</keyword>
<dbReference type="Proteomes" id="UP001501490">
    <property type="component" value="Unassembled WGS sequence"/>
</dbReference>
<dbReference type="SUPFAM" id="SSF88723">
    <property type="entry name" value="PIN domain-like"/>
    <property type="match status" value="1"/>
</dbReference>
<evidence type="ECO:0000256" key="3">
    <source>
        <dbReference type="ARBA" id="ARBA00022723"/>
    </source>
</evidence>
<keyword evidence="4 6" id="KW-0378">Hydrolase</keyword>
<evidence type="ECO:0000256" key="4">
    <source>
        <dbReference type="ARBA" id="ARBA00022801"/>
    </source>
</evidence>
<dbReference type="EMBL" id="BAABAB010000039">
    <property type="protein sequence ID" value="GAA3636046.1"/>
    <property type="molecule type" value="Genomic_DNA"/>
</dbReference>
<feature type="domain" description="PIN" evidence="7">
    <location>
        <begin position="2"/>
        <end position="124"/>
    </location>
</feature>
<evidence type="ECO:0000256" key="1">
    <source>
        <dbReference type="ARBA" id="ARBA00022649"/>
    </source>
</evidence>
<comment type="similarity">
    <text evidence="6">Belongs to the PINc/VapC protein family.</text>
</comment>
<feature type="binding site" evidence="6">
    <location>
        <position position="5"/>
    </location>
    <ligand>
        <name>Mg(2+)</name>
        <dbReference type="ChEBI" id="CHEBI:18420"/>
    </ligand>
</feature>
<proteinExistence type="inferred from homology"/>
<comment type="cofactor">
    <cofactor evidence="6">
        <name>Mg(2+)</name>
        <dbReference type="ChEBI" id="CHEBI:18420"/>
    </cofactor>
</comment>
<evidence type="ECO:0000313" key="9">
    <source>
        <dbReference type="Proteomes" id="UP001501490"/>
    </source>
</evidence>
<keyword evidence="1 6" id="KW-1277">Toxin-antitoxin system</keyword>
<dbReference type="InterPro" id="IPR051749">
    <property type="entry name" value="PINc/VapC_TA_RNase"/>
</dbReference>
<dbReference type="PANTHER" id="PTHR42740:SF1">
    <property type="entry name" value="RIBONUCLEASE VAPC3"/>
    <property type="match status" value="1"/>
</dbReference>
<keyword evidence="5 6" id="KW-0460">Magnesium</keyword>
<protein>
    <recommendedName>
        <fullName evidence="6">Ribonuclease VapC</fullName>
        <shortName evidence="6">RNase VapC</shortName>
        <ecNumber evidence="6">3.1.-.-</ecNumber>
    </recommendedName>
    <alternativeName>
        <fullName evidence="6">Toxin VapC</fullName>
    </alternativeName>
</protein>
<name>A0ABP7ANC7_9ACTN</name>